<name>A0ABW4FG98_9PSEU</name>
<evidence type="ECO:0000256" key="5">
    <source>
        <dbReference type="ARBA" id="ARBA00022989"/>
    </source>
</evidence>
<feature type="transmembrane region" description="Helical" evidence="7">
    <location>
        <begin position="17"/>
        <end position="40"/>
    </location>
</feature>
<dbReference type="SUPFAM" id="SSF103473">
    <property type="entry name" value="MFS general substrate transporter"/>
    <property type="match status" value="1"/>
</dbReference>
<feature type="transmembrane region" description="Helical" evidence="7">
    <location>
        <begin position="385"/>
        <end position="404"/>
    </location>
</feature>
<dbReference type="CDD" id="cd06173">
    <property type="entry name" value="MFS_MefA_like"/>
    <property type="match status" value="1"/>
</dbReference>
<protein>
    <submittedName>
        <fullName evidence="9">MFS transporter</fullName>
    </submittedName>
</protein>
<evidence type="ECO:0000259" key="8">
    <source>
        <dbReference type="PROSITE" id="PS50850"/>
    </source>
</evidence>
<keyword evidence="4 7" id="KW-0812">Transmembrane</keyword>
<dbReference type="Proteomes" id="UP001597145">
    <property type="component" value="Unassembled WGS sequence"/>
</dbReference>
<feature type="domain" description="Major facilitator superfamily (MFS) profile" evidence="8">
    <location>
        <begin position="222"/>
        <end position="414"/>
    </location>
</feature>
<organism evidence="9 10">
    <name type="scientific">Pseudonocardia aurantiaca</name>
    <dbReference type="NCBI Taxonomy" id="75290"/>
    <lineage>
        <taxon>Bacteria</taxon>
        <taxon>Bacillati</taxon>
        <taxon>Actinomycetota</taxon>
        <taxon>Actinomycetes</taxon>
        <taxon>Pseudonocardiales</taxon>
        <taxon>Pseudonocardiaceae</taxon>
        <taxon>Pseudonocardia</taxon>
    </lineage>
</organism>
<feature type="transmembrane region" description="Helical" evidence="7">
    <location>
        <begin position="360"/>
        <end position="379"/>
    </location>
</feature>
<evidence type="ECO:0000256" key="7">
    <source>
        <dbReference type="SAM" id="Phobius"/>
    </source>
</evidence>
<evidence type="ECO:0000256" key="3">
    <source>
        <dbReference type="ARBA" id="ARBA00022475"/>
    </source>
</evidence>
<proteinExistence type="predicted"/>
<evidence type="ECO:0000313" key="9">
    <source>
        <dbReference type="EMBL" id="MFD1529644.1"/>
    </source>
</evidence>
<evidence type="ECO:0000256" key="1">
    <source>
        <dbReference type="ARBA" id="ARBA00004651"/>
    </source>
</evidence>
<accession>A0ABW4FG98</accession>
<comment type="caution">
    <text evidence="9">The sequence shown here is derived from an EMBL/GenBank/DDBJ whole genome shotgun (WGS) entry which is preliminary data.</text>
</comment>
<keyword evidence="10" id="KW-1185">Reference proteome</keyword>
<gene>
    <name evidence="9" type="ORF">ACFSCY_09345</name>
</gene>
<keyword evidence="6 7" id="KW-0472">Membrane</keyword>
<dbReference type="InterPro" id="IPR020846">
    <property type="entry name" value="MFS_dom"/>
</dbReference>
<dbReference type="Pfam" id="PF05977">
    <property type="entry name" value="MFS_3"/>
    <property type="match status" value="1"/>
</dbReference>
<feature type="transmembrane region" description="Helical" evidence="7">
    <location>
        <begin position="106"/>
        <end position="126"/>
    </location>
</feature>
<dbReference type="PROSITE" id="PS50850">
    <property type="entry name" value="MFS"/>
    <property type="match status" value="1"/>
</dbReference>
<keyword evidence="2" id="KW-0813">Transport</keyword>
<dbReference type="Gene3D" id="1.20.1250.20">
    <property type="entry name" value="MFS general substrate transporter like domains"/>
    <property type="match status" value="1"/>
</dbReference>
<feature type="transmembrane region" description="Helical" evidence="7">
    <location>
        <begin position="52"/>
        <end position="72"/>
    </location>
</feature>
<dbReference type="RefSeq" id="WP_343981823.1">
    <property type="nucleotide sequence ID" value="NZ_BAAAJG010000015.1"/>
</dbReference>
<evidence type="ECO:0000256" key="6">
    <source>
        <dbReference type="ARBA" id="ARBA00023136"/>
    </source>
</evidence>
<evidence type="ECO:0000256" key="4">
    <source>
        <dbReference type="ARBA" id="ARBA00022692"/>
    </source>
</evidence>
<comment type="subcellular location">
    <subcellularLocation>
        <location evidence="1">Cell membrane</location>
        <topology evidence="1">Multi-pass membrane protein</topology>
    </subcellularLocation>
</comment>
<feature type="transmembrane region" description="Helical" evidence="7">
    <location>
        <begin position="252"/>
        <end position="272"/>
    </location>
</feature>
<dbReference type="PANTHER" id="PTHR23513">
    <property type="entry name" value="INTEGRAL MEMBRANE EFFLUX PROTEIN-RELATED"/>
    <property type="match status" value="1"/>
</dbReference>
<feature type="transmembrane region" description="Helical" evidence="7">
    <location>
        <begin position="284"/>
        <end position="308"/>
    </location>
</feature>
<feature type="transmembrane region" description="Helical" evidence="7">
    <location>
        <begin position="223"/>
        <end position="246"/>
    </location>
</feature>
<evidence type="ECO:0000256" key="2">
    <source>
        <dbReference type="ARBA" id="ARBA00022448"/>
    </source>
</evidence>
<sequence>MTDRSLRLRRNAGFRRFWAASTISDFGTQIGTVAIGVLVVADLGGTATDVGLVQSAGVAPYLAVGLFAGVLADRVRRKPLLVSTDVGRALVLSCVPLLAVTGTLDVPVLAALMVAFGLLSVLNAAAHQSFLPRLLPRELLPRANARLEQSDAVAQTTGRLLGGGLVAAVGAPLTLLVDAASYAVSGLLTAATPVLDTRPQRASRSVLADLAEGTRWVYRHPTLAPLAIGTHGWFLFNAVISAAYVPYALLELGTGALGLGVTYALAGVGALLGSSASVPLSHRLGIPATIAGSRVLGAGGILVVTAAAGTEGAAAVAIAAAGQFLYGLGLGAGGPIEMAYRQGVTPDRLQGRMNATMRSFNRAAVVVGAPLGGLFADAVGLRPALWLGAAGIGAAGMLLAASGFRTASHDDEAP</sequence>
<dbReference type="PANTHER" id="PTHR23513:SF6">
    <property type="entry name" value="MAJOR FACILITATOR SUPERFAMILY ASSOCIATED DOMAIN-CONTAINING PROTEIN"/>
    <property type="match status" value="1"/>
</dbReference>
<keyword evidence="5 7" id="KW-1133">Transmembrane helix</keyword>
<keyword evidence="3" id="KW-1003">Cell membrane</keyword>
<feature type="transmembrane region" description="Helical" evidence="7">
    <location>
        <begin position="314"/>
        <end position="340"/>
    </location>
</feature>
<dbReference type="EMBL" id="JBHUCP010000005">
    <property type="protein sequence ID" value="MFD1529644.1"/>
    <property type="molecule type" value="Genomic_DNA"/>
</dbReference>
<dbReference type="InterPro" id="IPR036259">
    <property type="entry name" value="MFS_trans_sf"/>
</dbReference>
<feature type="transmembrane region" description="Helical" evidence="7">
    <location>
        <begin position="79"/>
        <end position="100"/>
    </location>
</feature>
<evidence type="ECO:0000313" key="10">
    <source>
        <dbReference type="Proteomes" id="UP001597145"/>
    </source>
</evidence>
<dbReference type="InterPro" id="IPR010290">
    <property type="entry name" value="TM_effector"/>
</dbReference>
<reference evidence="10" key="1">
    <citation type="journal article" date="2019" name="Int. J. Syst. Evol. Microbiol.">
        <title>The Global Catalogue of Microorganisms (GCM) 10K type strain sequencing project: providing services to taxonomists for standard genome sequencing and annotation.</title>
        <authorList>
            <consortium name="The Broad Institute Genomics Platform"/>
            <consortium name="The Broad Institute Genome Sequencing Center for Infectious Disease"/>
            <person name="Wu L."/>
            <person name="Ma J."/>
        </authorList>
    </citation>
    <scope>NUCLEOTIDE SEQUENCE [LARGE SCALE GENOMIC DNA]</scope>
    <source>
        <strain evidence="10">JCM 12165</strain>
    </source>
</reference>